<dbReference type="InterPro" id="IPR001296">
    <property type="entry name" value="Glyco_trans_1"/>
</dbReference>
<name>A0A2H0NDQ1_9BACT</name>
<dbReference type="PANTHER" id="PTHR45947:SF3">
    <property type="entry name" value="SULFOQUINOVOSYL TRANSFERASE SQD2"/>
    <property type="match status" value="1"/>
</dbReference>
<evidence type="ECO:0000313" key="4">
    <source>
        <dbReference type="Proteomes" id="UP000230564"/>
    </source>
</evidence>
<feature type="domain" description="Glycosyl transferase family 1" evidence="1">
    <location>
        <begin position="196"/>
        <end position="352"/>
    </location>
</feature>
<evidence type="ECO:0000313" key="3">
    <source>
        <dbReference type="EMBL" id="PIR06994.1"/>
    </source>
</evidence>
<dbReference type="Gene3D" id="3.40.50.2000">
    <property type="entry name" value="Glycogen Phosphorylase B"/>
    <property type="match status" value="2"/>
</dbReference>
<accession>A0A2H0NDQ1</accession>
<organism evidence="3 4">
    <name type="scientific">Candidatus Komeilibacteria bacterium CG11_big_fil_rev_8_21_14_0_20_36_20</name>
    <dbReference type="NCBI Taxonomy" id="1974477"/>
    <lineage>
        <taxon>Bacteria</taxon>
        <taxon>Candidatus Komeiliibacteriota</taxon>
    </lineage>
</organism>
<dbReference type="SUPFAM" id="SSF53756">
    <property type="entry name" value="UDP-Glycosyltransferase/glycogen phosphorylase"/>
    <property type="match status" value="1"/>
</dbReference>
<gene>
    <name evidence="3" type="ORF">COV55_01040</name>
</gene>
<evidence type="ECO:0000259" key="2">
    <source>
        <dbReference type="Pfam" id="PF13439"/>
    </source>
</evidence>
<dbReference type="InterPro" id="IPR050194">
    <property type="entry name" value="Glycosyltransferase_grp1"/>
</dbReference>
<dbReference type="CDD" id="cd03801">
    <property type="entry name" value="GT4_PimA-like"/>
    <property type="match status" value="1"/>
</dbReference>
<dbReference type="GO" id="GO:0016758">
    <property type="term" value="F:hexosyltransferase activity"/>
    <property type="evidence" value="ECO:0007669"/>
    <property type="project" value="TreeGrafter"/>
</dbReference>
<reference evidence="3 4" key="1">
    <citation type="submission" date="2017-09" db="EMBL/GenBank/DDBJ databases">
        <title>Depth-based differentiation of microbial function through sediment-hosted aquifers and enrichment of novel symbionts in the deep terrestrial subsurface.</title>
        <authorList>
            <person name="Probst A.J."/>
            <person name="Ladd B."/>
            <person name="Jarett J.K."/>
            <person name="Geller-Mcgrath D.E."/>
            <person name="Sieber C.M."/>
            <person name="Emerson J.B."/>
            <person name="Anantharaman K."/>
            <person name="Thomas B.C."/>
            <person name="Malmstrom R."/>
            <person name="Stieglmeier M."/>
            <person name="Klingl A."/>
            <person name="Woyke T."/>
            <person name="Ryan C.M."/>
            <person name="Banfield J.F."/>
        </authorList>
    </citation>
    <scope>NUCLEOTIDE SEQUENCE [LARGE SCALE GENOMIC DNA]</scope>
    <source>
        <strain evidence="3">CG11_big_fil_rev_8_21_14_0_20_36_20</strain>
    </source>
</reference>
<dbReference type="AlphaFoldDB" id="A0A2H0NDQ1"/>
<evidence type="ECO:0008006" key="5">
    <source>
        <dbReference type="Google" id="ProtNLM"/>
    </source>
</evidence>
<dbReference type="EMBL" id="PCWQ01000007">
    <property type="protein sequence ID" value="PIR06994.1"/>
    <property type="molecule type" value="Genomic_DNA"/>
</dbReference>
<dbReference type="PANTHER" id="PTHR45947">
    <property type="entry name" value="SULFOQUINOVOSYL TRANSFERASE SQD2"/>
    <property type="match status" value="1"/>
</dbReference>
<protein>
    <recommendedName>
        <fullName evidence="5">Glycosyl transferase family 1 domain-containing protein</fullName>
    </recommendedName>
</protein>
<evidence type="ECO:0000259" key="1">
    <source>
        <dbReference type="Pfam" id="PF00534"/>
    </source>
</evidence>
<dbReference type="Pfam" id="PF00534">
    <property type="entry name" value="Glycos_transf_1"/>
    <property type="match status" value="1"/>
</dbReference>
<dbReference type="Pfam" id="PF13439">
    <property type="entry name" value="Glyco_transf_4"/>
    <property type="match status" value="1"/>
</dbReference>
<comment type="caution">
    <text evidence="3">The sequence shown here is derived from an EMBL/GenBank/DDBJ whole genome shotgun (WGS) entry which is preliminary data.</text>
</comment>
<feature type="domain" description="Glycosyltransferase subfamily 4-like N-terminal" evidence="2">
    <location>
        <begin position="58"/>
        <end position="186"/>
    </location>
</feature>
<dbReference type="Proteomes" id="UP000230564">
    <property type="component" value="Unassembled WGS sequence"/>
</dbReference>
<sequence>MARAINILTVSWDPTLAMNQPDFGDAQIRNIEYGKYVNSIHSITYAKKSLNLKNKKLSHNVFVYPTNSANQINFLWDAWKIAKNICLQNKIDLVLTQDPFLTGLVGTLVKKKFNCQLLIHFHGDFFDNKLWLREDWYNRLLLILGQKVVRQADAIRVMSQGIKDKLINFGLRENKIRVIPTPVDLQKFSLPVEKKQSRDKKIILSVGRLVIVKNIPLLIKAIEIVYKKRKDIILRIAGAGPEKDKIKKLTAGLDYIELLGAKDHDDLPKEYRNCDLFVLSSDSESFGKVLVEANACGKPVVATATTGAKEIVRDGYNGWLVPIGDAQAMADKILYLLNSPTEAERLGENGRQLMREKFSDNTEQIVKFWEDIIEQKLPR</sequence>
<proteinExistence type="predicted"/>
<dbReference type="InterPro" id="IPR028098">
    <property type="entry name" value="Glyco_trans_4-like_N"/>
</dbReference>